<gene>
    <name evidence="1" type="ORF">I2F25_00355</name>
</gene>
<dbReference type="RefSeq" id="WP_325774166.1">
    <property type="nucleotide sequence ID" value="NZ_VTDN01000001.1"/>
</dbReference>
<organism evidence="1 2">
    <name type="scientific">Acinetobacter pollinis</name>
    <dbReference type="NCBI Taxonomy" id="2605270"/>
    <lineage>
        <taxon>Bacteria</taxon>
        <taxon>Pseudomonadati</taxon>
        <taxon>Pseudomonadota</taxon>
        <taxon>Gammaproteobacteria</taxon>
        <taxon>Moraxellales</taxon>
        <taxon>Moraxellaceae</taxon>
        <taxon>Acinetobacter</taxon>
    </lineage>
</organism>
<dbReference type="Proteomes" id="UP001339883">
    <property type="component" value="Unassembled WGS sequence"/>
</dbReference>
<protein>
    <submittedName>
        <fullName evidence="1">Uncharacterized protein</fullName>
    </submittedName>
</protein>
<evidence type="ECO:0000313" key="1">
    <source>
        <dbReference type="EMBL" id="MEB5475514.1"/>
    </source>
</evidence>
<reference evidence="1 2" key="1">
    <citation type="submission" date="2019-08" db="EMBL/GenBank/DDBJ databases">
        <title>Five species of Acinetobacter isolated from floral nectar and animal pollinators.</title>
        <authorList>
            <person name="Hendry T.A."/>
        </authorList>
    </citation>
    <scope>NUCLEOTIDE SEQUENCE [LARGE SCALE GENOMIC DNA]</scope>
    <source>
        <strain evidence="1 2">MD18.27</strain>
    </source>
</reference>
<name>A0ABU6DNS1_9GAMM</name>
<evidence type="ECO:0000313" key="2">
    <source>
        <dbReference type="Proteomes" id="UP001339883"/>
    </source>
</evidence>
<comment type="caution">
    <text evidence="1">The sequence shown here is derived from an EMBL/GenBank/DDBJ whole genome shotgun (WGS) entry which is preliminary data.</text>
</comment>
<sequence>MGIYHHNISEAISAEKQETAKQVIQSLSDYWSLDQISKQIQTPYELLVDLIVGLPIAEAVVNQILEKLGVSV</sequence>
<dbReference type="EMBL" id="VTDN01000001">
    <property type="protein sequence ID" value="MEB5475514.1"/>
    <property type="molecule type" value="Genomic_DNA"/>
</dbReference>
<accession>A0ABU6DNS1</accession>
<proteinExistence type="predicted"/>
<keyword evidence="2" id="KW-1185">Reference proteome</keyword>